<keyword evidence="6" id="KW-0732">Signal</keyword>
<dbReference type="FunFam" id="3.80.10.10:FF:000213">
    <property type="entry name" value="Tyrosine-sulfated glycopeptide receptor 1"/>
    <property type="match status" value="1"/>
</dbReference>
<dbReference type="GO" id="GO:0005886">
    <property type="term" value="C:plasma membrane"/>
    <property type="evidence" value="ECO:0007669"/>
    <property type="project" value="UniProtKB-SubCell"/>
</dbReference>
<accession>A0A922JS07</accession>
<comment type="subcellular location">
    <subcellularLocation>
        <location evidence="1">Cell membrane</location>
        <topology evidence="1">Single-pass type I membrane protein</topology>
    </subcellularLocation>
</comment>
<dbReference type="InterPro" id="IPR046956">
    <property type="entry name" value="RLP23-like"/>
</dbReference>
<dbReference type="PANTHER" id="PTHR48063:SF101">
    <property type="entry name" value="LRR RECEPTOR-LIKE SERINE_THREONINE-PROTEIN KINASE FLS2"/>
    <property type="match status" value="1"/>
</dbReference>
<keyword evidence="7" id="KW-0677">Repeat</keyword>
<keyword evidence="9 12" id="KW-0472">Membrane</keyword>
<comment type="caution">
    <text evidence="13">The sequence shown here is derived from an EMBL/GenBank/DDBJ whole genome shotgun (WGS) entry which is preliminary data.</text>
</comment>
<evidence type="ECO:0000256" key="6">
    <source>
        <dbReference type="ARBA" id="ARBA00022729"/>
    </source>
</evidence>
<evidence type="ECO:0000256" key="10">
    <source>
        <dbReference type="ARBA" id="ARBA00023170"/>
    </source>
</evidence>
<evidence type="ECO:0000256" key="4">
    <source>
        <dbReference type="ARBA" id="ARBA00022614"/>
    </source>
</evidence>
<dbReference type="EMBL" id="CM031829">
    <property type="protein sequence ID" value="KAG6714849.1"/>
    <property type="molecule type" value="Genomic_DNA"/>
</dbReference>
<dbReference type="SMART" id="SM00369">
    <property type="entry name" value="LRR_TYP"/>
    <property type="match status" value="7"/>
</dbReference>
<evidence type="ECO:0000313" key="13">
    <source>
        <dbReference type="EMBL" id="KAG6714849.1"/>
    </source>
</evidence>
<keyword evidence="8 12" id="KW-1133">Transmembrane helix</keyword>
<gene>
    <name evidence="13" type="ORF">I3842_05G222500</name>
</gene>
<evidence type="ECO:0000256" key="8">
    <source>
        <dbReference type="ARBA" id="ARBA00022989"/>
    </source>
</evidence>
<sequence>MRGNYSELLLILGLLCIGTRIGFGLNLGDYEVWCIEEDRQALLKFKQGRKDHLGLLHVVKLDLRAHSLIEFSEGQINSSLFGLQHLTYLDLSNNDFNGQPLLEFLGSLAKLQYLNLSSTNIGGAIPQQLGNLSSLISLDLSRNRHLIEVHNLDWLFYLSSLKQLDVSNVNLSQVVNWLDKVNMLPSLLDLCLSSCELSMPIPCMLSNASSSSSSLLFIDLSVNHLNSSVFPWLFKYYNKLVVLSLDANLLEGPIPAAFGKMVAVVHLHLSFNNLEWMIPQTLRNLHNLKVLDLSNNNINGEVPDLAILSCLKSLHLHKNRLNGSLTKSIGKLYKLEVLDVSSNSLEVIWATHLSLNFSLAWVPPFHLDILRLSFCKVGPAFHQWLQTQKNITCLVMFNATISNTIPHWFWDLSSNTRFLNPSNNQISSSIPLLWFSSRFIGFPRLDLSFNRFIGLLPQLHPNTIVLNLSNNLFQGSITSICETNVSYLTYLDLSSNLLLSGELLDYWSNMLSIVMLYFSRNNLSGRIPYSIGALSRETLHLRKNNLVGKVPESLRNCSLLKLLDLGENKLSGRIPAWMGNNLPHLVVLHLPSNFFSGSIHLQFNLTAMVQKRSSNVSIAYEYISFESYGMVVDHYIDSIVVIFKEKYFEYDKILGLLKFINLSSNKLEGGIPREITKLSGLIGLNMSRNLLTGIIPQSIDGLENLNFLDLSMNHLLGTIPQSLATLGPLNYLNLSNNNLSGKIPTSTQLQIFSQQSGVNHKKTKIQEHAYSYEKIWFYTTVALKFIVGFWGVCGPLLLKNSWRHAYFQYLDRIGDRIYVTVAVNKAKLLRSFKTR</sequence>
<dbReference type="PROSITE" id="PS51450">
    <property type="entry name" value="LRR"/>
    <property type="match status" value="3"/>
</dbReference>
<dbReference type="InterPro" id="IPR001611">
    <property type="entry name" value="Leu-rich_rpt"/>
</dbReference>
<keyword evidence="5 12" id="KW-0812">Transmembrane</keyword>
<keyword evidence="3" id="KW-1003">Cell membrane</keyword>
<evidence type="ECO:0000256" key="7">
    <source>
        <dbReference type="ARBA" id="ARBA00022737"/>
    </source>
</evidence>
<protein>
    <recommendedName>
        <fullName evidence="15">Receptor-like protein 12</fullName>
    </recommendedName>
</protein>
<dbReference type="Pfam" id="PF00560">
    <property type="entry name" value="LRR_1"/>
    <property type="match status" value="4"/>
</dbReference>
<evidence type="ECO:0000256" key="1">
    <source>
        <dbReference type="ARBA" id="ARBA00004251"/>
    </source>
</evidence>
<evidence type="ECO:0000256" key="3">
    <source>
        <dbReference type="ARBA" id="ARBA00022475"/>
    </source>
</evidence>
<dbReference type="Pfam" id="PF13855">
    <property type="entry name" value="LRR_8"/>
    <property type="match status" value="1"/>
</dbReference>
<evidence type="ECO:0000256" key="9">
    <source>
        <dbReference type="ARBA" id="ARBA00023136"/>
    </source>
</evidence>
<feature type="transmembrane region" description="Helical" evidence="12">
    <location>
        <begin position="775"/>
        <end position="798"/>
    </location>
</feature>
<keyword evidence="11" id="KW-0325">Glycoprotein</keyword>
<keyword evidence="4" id="KW-0433">Leucine-rich repeat</keyword>
<dbReference type="Proteomes" id="UP000811246">
    <property type="component" value="Chromosome 5"/>
</dbReference>
<comment type="similarity">
    <text evidence="2">Belongs to the RLP family.</text>
</comment>
<evidence type="ECO:0000313" key="14">
    <source>
        <dbReference type="Proteomes" id="UP000811246"/>
    </source>
</evidence>
<proteinExistence type="inferred from homology"/>
<dbReference type="AlphaFoldDB" id="A0A922JS07"/>
<evidence type="ECO:0000256" key="5">
    <source>
        <dbReference type="ARBA" id="ARBA00022692"/>
    </source>
</evidence>
<evidence type="ECO:0000256" key="12">
    <source>
        <dbReference type="SAM" id="Phobius"/>
    </source>
</evidence>
<reference evidence="13" key="1">
    <citation type="submission" date="2021-01" db="EMBL/GenBank/DDBJ databases">
        <authorList>
            <person name="Lovell J.T."/>
            <person name="Bentley N."/>
            <person name="Bhattarai G."/>
            <person name="Jenkins J.W."/>
            <person name="Sreedasyam A."/>
            <person name="Alarcon Y."/>
            <person name="Bock C."/>
            <person name="Boston L."/>
            <person name="Carlson J."/>
            <person name="Cervantes K."/>
            <person name="Clermont K."/>
            <person name="Krom N."/>
            <person name="Kubenka K."/>
            <person name="Mamidi S."/>
            <person name="Mattison C."/>
            <person name="Monteros M."/>
            <person name="Pisani C."/>
            <person name="Plott C."/>
            <person name="Rajasekar S."/>
            <person name="Rhein H.S."/>
            <person name="Rohla C."/>
            <person name="Song M."/>
            <person name="Hilaire R.S."/>
            <person name="Shu S."/>
            <person name="Wells L."/>
            <person name="Wang X."/>
            <person name="Webber J."/>
            <person name="Heerema R.J."/>
            <person name="Klein P."/>
            <person name="Conner P."/>
            <person name="Grauke L."/>
            <person name="Grimwood J."/>
            <person name="Schmutz J."/>
            <person name="Randall J.J."/>
        </authorList>
    </citation>
    <scope>NUCLEOTIDE SEQUENCE</scope>
    <source>
        <tissue evidence="13">Leaf</tissue>
    </source>
</reference>
<dbReference type="InterPro" id="IPR003591">
    <property type="entry name" value="Leu-rich_rpt_typical-subtyp"/>
</dbReference>
<organism evidence="13 14">
    <name type="scientific">Carya illinoinensis</name>
    <name type="common">Pecan</name>
    <dbReference type="NCBI Taxonomy" id="32201"/>
    <lineage>
        <taxon>Eukaryota</taxon>
        <taxon>Viridiplantae</taxon>
        <taxon>Streptophyta</taxon>
        <taxon>Embryophyta</taxon>
        <taxon>Tracheophyta</taxon>
        <taxon>Spermatophyta</taxon>
        <taxon>Magnoliopsida</taxon>
        <taxon>eudicotyledons</taxon>
        <taxon>Gunneridae</taxon>
        <taxon>Pentapetalae</taxon>
        <taxon>rosids</taxon>
        <taxon>fabids</taxon>
        <taxon>Fagales</taxon>
        <taxon>Juglandaceae</taxon>
        <taxon>Carya</taxon>
    </lineage>
</organism>
<evidence type="ECO:0000256" key="2">
    <source>
        <dbReference type="ARBA" id="ARBA00009592"/>
    </source>
</evidence>
<evidence type="ECO:0008006" key="15">
    <source>
        <dbReference type="Google" id="ProtNLM"/>
    </source>
</evidence>
<keyword evidence="10" id="KW-0675">Receptor</keyword>
<evidence type="ECO:0000256" key="11">
    <source>
        <dbReference type="ARBA" id="ARBA00023180"/>
    </source>
</evidence>
<dbReference type="PANTHER" id="PTHR48063">
    <property type="entry name" value="LRR RECEPTOR-LIKE KINASE"/>
    <property type="match status" value="1"/>
</dbReference>
<name>A0A922JS07_CARIL</name>